<comment type="caution">
    <text evidence="1">The sequence shown here is derived from an EMBL/GenBank/DDBJ whole genome shotgun (WGS) entry which is preliminary data.</text>
</comment>
<keyword evidence="2" id="KW-1185">Reference proteome</keyword>
<dbReference type="InterPro" id="IPR011029">
    <property type="entry name" value="DEATH-like_dom_sf"/>
</dbReference>
<gene>
    <name evidence="1" type="ORF">ACJMK2_018134</name>
</gene>
<dbReference type="Proteomes" id="UP001634394">
    <property type="component" value="Unassembled WGS sequence"/>
</dbReference>
<evidence type="ECO:0000313" key="2">
    <source>
        <dbReference type="Proteomes" id="UP001634394"/>
    </source>
</evidence>
<evidence type="ECO:0000313" key="1">
    <source>
        <dbReference type="EMBL" id="KAL3847212.1"/>
    </source>
</evidence>
<sequence length="588" mass="67291">MCTSQVDTLDDVRLLLLERIKRGSDTEMLSVVKLCSNPYVKVISTKKNIQDNFIDSAQVFNVDKQKSEEVIDDSKVLMLRGVLLESDILEVLNFPCSCPDPVTTVVKITTEPSNIPFFDFQVVLKFDKNWEIITAHTQEGYVEFPLRPMKYLFVISRENWVAHTLSPRGLIYKSADVEHVTVRFPPRSVKKNCEIRIQVVPPNSVEYSDCPDPNADPDPDVNTDIVSMSPRLWVTHNSVLKFEKPIVVTLPLPPVSSPEKETDICLVKWTDDDDVNIADTSIRLKEGFCEFEVDGFSGYSVLRRRGKKNTMLLHSDIKLCKADINECFMLEKGLSKECQILILSDKSAVNTLWIEIVESNRVEDLLKVRFEQQQLVQITNILFPTMSVRYGRSITIYALGSIRLHRNYQADSLQIKFTEKTGNNHLRFQVELIDEKSSAMLKLRLRKKNVYFCHFEANEWLRQKTETLQTSTEAESQKNPLLTANKTLHIASIQALARQIPVLQTEELATELNLSCNEVADLKAHNYKGIQLTFQVLCKWRLNSNKEPSDMIKELTKALNTLSLKNISSKLVIASTERRSLVNEDFEK</sequence>
<dbReference type="AlphaFoldDB" id="A0ABD3UE05"/>
<name>A0ABD3UE05_SINWO</name>
<dbReference type="EMBL" id="JBJQND010000016">
    <property type="protein sequence ID" value="KAL3847212.1"/>
    <property type="molecule type" value="Genomic_DNA"/>
</dbReference>
<organism evidence="1 2">
    <name type="scientific">Sinanodonta woodiana</name>
    <name type="common">Chinese pond mussel</name>
    <name type="synonym">Anodonta woodiana</name>
    <dbReference type="NCBI Taxonomy" id="1069815"/>
    <lineage>
        <taxon>Eukaryota</taxon>
        <taxon>Metazoa</taxon>
        <taxon>Spiralia</taxon>
        <taxon>Lophotrochozoa</taxon>
        <taxon>Mollusca</taxon>
        <taxon>Bivalvia</taxon>
        <taxon>Autobranchia</taxon>
        <taxon>Heteroconchia</taxon>
        <taxon>Palaeoheterodonta</taxon>
        <taxon>Unionida</taxon>
        <taxon>Unionoidea</taxon>
        <taxon>Unionidae</taxon>
        <taxon>Unioninae</taxon>
        <taxon>Sinanodonta</taxon>
    </lineage>
</organism>
<dbReference type="CDD" id="cd01670">
    <property type="entry name" value="Death"/>
    <property type="match status" value="1"/>
</dbReference>
<evidence type="ECO:0008006" key="3">
    <source>
        <dbReference type="Google" id="ProtNLM"/>
    </source>
</evidence>
<dbReference type="Gene3D" id="2.60.220.30">
    <property type="match status" value="1"/>
</dbReference>
<protein>
    <recommendedName>
        <fullName evidence="3">Death domain-containing protein</fullName>
    </recommendedName>
</protein>
<reference evidence="1 2" key="1">
    <citation type="submission" date="2024-11" db="EMBL/GenBank/DDBJ databases">
        <title>Chromosome-level genome assembly of the freshwater bivalve Anodonta woodiana.</title>
        <authorList>
            <person name="Chen X."/>
        </authorList>
    </citation>
    <scope>NUCLEOTIDE SEQUENCE [LARGE SCALE GENOMIC DNA]</scope>
    <source>
        <strain evidence="1">MN2024</strain>
        <tissue evidence="1">Gills</tissue>
    </source>
</reference>
<proteinExistence type="predicted"/>
<dbReference type="Gene3D" id="1.10.533.10">
    <property type="entry name" value="Death Domain, Fas"/>
    <property type="match status" value="1"/>
</dbReference>
<accession>A0ABD3UE05</accession>